<evidence type="ECO:0000313" key="4">
    <source>
        <dbReference type="EMBL" id="SMO86233.1"/>
    </source>
</evidence>
<reference evidence="4 5" key="1">
    <citation type="submission" date="2017-05" db="EMBL/GenBank/DDBJ databases">
        <authorList>
            <person name="Varghese N."/>
            <person name="Submissions S."/>
        </authorList>
    </citation>
    <scope>NUCLEOTIDE SEQUENCE [LARGE SCALE GENOMIC DNA]</scope>
    <source>
        <strain evidence="4 5">DSM 19382</strain>
    </source>
</reference>
<dbReference type="AlphaFoldDB" id="A0A521EQL4"/>
<dbReference type="RefSeq" id="WP_142451938.1">
    <property type="nucleotide sequence ID" value="NZ_FXTA01000005.1"/>
</dbReference>
<dbReference type="PANTHER" id="PTHR45947">
    <property type="entry name" value="SULFOQUINOVOSYL TRANSFERASE SQD2"/>
    <property type="match status" value="1"/>
</dbReference>
<dbReference type="PANTHER" id="PTHR45947:SF3">
    <property type="entry name" value="SULFOQUINOVOSYL TRANSFERASE SQD2"/>
    <property type="match status" value="1"/>
</dbReference>
<keyword evidence="6" id="KW-1185">Reference proteome</keyword>
<evidence type="ECO:0000259" key="1">
    <source>
        <dbReference type="Pfam" id="PF00534"/>
    </source>
</evidence>
<name>A0A521EQL4_9FLAO</name>
<dbReference type="Pfam" id="PF13439">
    <property type="entry name" value="Glyco_transf_4"/>
    <property type="match status" value="1"/>
</dbReference>
<evidence type="ECO:0000313" key="5">
    <source>
        <dbReference type="Proteomes" id="UP000317289"/>
    </source>
</evidence>
<proteinExistence type="predicted"/>
<dbReference type="Pfam" id="PF00534">
    <property type="entry name" value="Glycos_transf_1"/>
    <property type="match status" value="1"/>
</dbReference>
<accession>A0A521EQL4</accession>
<dbReference type="EMBL" id="FXTA01000005">
    <property type="protein sequence ID" value="SMO86233.1"/>
    <property type="molecule type" value="Genomic_DNA"/>
</dbReference>
<dbReference type="SUPFAM" id="SSF53756">
    <property type="entry name" value="UDP-Glycosyltransferase/glycogen phosphorylase"/>
    <property type="match status" value="1"/>
</dbReference>
<protein>
    <submittedName>
        <fullName evidence="3 4">Glycosyltransferase</fullName>
    </submittedName>
</protein>
<dbReference type="Gene3D" id="3.40.50.2000">
    <property type="entry name" value="Glycogen Phosphorylase B"/>
    <property type="match status" value="2"/>
</dbReference>
<keyword evidence="4" id="KW-0808">Transferase</keyword>
<dbReference type="InterPro" id="IPR001296">
    <property type="entry name" value="Glyco_trans_1"/>
</dbReference>
<evidence type="ECO:0000313" key="6">
    <source>
        <dbReference type="Proteomes" id="UP000468990"/>
    </source>
</evidence>
<dbReference type="GO" id="GO:0016757">
    <property type="term" value="F:glycosyltransferase activity"/>
    <property type="evidence" value="ECO:0007669"/>
    <property type="project" value="InterPro"/>
</dbReference>
<evidence type="ECO:0000259" key="2">
    <source>
        <dbReference type="Pfam" id="PF13439"/>
    </source>
</evidence>
<feature type="domain" description="Glycosyl transferase family 1" evidence="1">
    <location>
        <begin position="183"/>
        <end position="347"/>
    </location>
</feature>
<dbReference type="OrthoDB" id="823419at2"/>
<gene>
    <name evidence="3" type="ORF">GJU42_07925</name>
    <name evidence="4" type="ORF">SAMN06265349_105263</name>
</gene>
<dbReference type="EMBL" id="WKKG01000003">
    <property type="protein sequence ID" value="MRX67886.1"/>
    <property type="molecule type" value="Genomic_DNA"/>
</dbReference>
<evidence type="ECO:0000313" key="3">
    <source>
        <dbReference type="EMBL" id="MRX67886.1"/>
    </source>
</evidence>
<dbReference type="InterPro" id="IPR050194">
    <property type="entry name" value="Glycosyltransferase_grp1"/>
</dbReference>
<feature type="domain" description="Glycosyltransferase subfamily 4-like N-terminal" evidence="2">
    <location>
        <begin position="23"/>
        <end position="174"/>
    </location>
</feature>
<organism evidence="4 5">
    <name type="scientific">Flavobacterium resistens</name>
    <dbReference type="NCBI Taxonomy" id="443612"/>
    <lineage>
        <taxon>Bacteria</taxon>
        <taxon>Pseudomonadati</taxon>
        <taxon>Bacteroidota</taxon>
        <taxon>Flavobacteriia</taxon>
        <taxon>Flavobacteriales</taxon>
        <taxon>Flavobacteriaceae</taxon>
        <taxon>Flavobacterium</taxon>
    </lineage>
</organism>
<dbReference type="Proteomes" id="UP000317289">
    <property type="component" value="Unassembled WGS sequence"/>
</dbReference>
<reference evidence="3 6" key="2">
    <citation type="submission" date="2019-11" db="EMBL/GenBank/DDBJ databases">
        <title>Flavobacterium resistens genome.</title>
        <authorList>
            <person name="Wilson V.M."/>
            <person name="Newman J.D."/>
        </authorList>
    </citation>
    <scope>NUCLEOTIDE SEQUENCE [LARGE SCALE GENOMIC DNA]</scope>
    <source>
        <strain evidence="3 6">DSM 19382</strain>
    </source>
</reference>
<dbReference type="Proteomes" id="UP000468990">
    <property type="component" value="Unassembled WGS sequence"/>
</dbReference>
<dbReference type="CDD" id="cd03801">
    <property type="entry name" value="GT4_PimA-like"/>
    <property type="match status" value="1"/>
</dbReference>
<dbReference type="InterPro" id="IPR028098">
    <property type="entry name" value="Glyco_trans_4-like_N"/>
</dbReference>
<sequence length="369" mass="42401">MKTKETILIAHNYSEDSFASMSYYLANHLADLGNRVVFISHKPFFNEMKTIKKQKGEIIICSWPTERRPTSIKDALWYSKLYFKYKPTIVIGHFVGANIAIGLSKLLSFNSVKTFSYYHTLMGQIALDSKGRNLKRNILIFRKSIFYKFFCDVIICPSDLAQEDLKKSYNLKKGLVVLNPMKDRFQSKSIQNENKIIISYLGRLDPSKGILELVEAFVSYRTKNKLSNLFLNIAGTGSLEGKIKKMIINEEAIKFFGGISYDKVDDYLLRSHFVIIPSKIDNLPTVGLESLMNSTPLLISNFTGLANYLQDGLDCFKFDPNLESMVSLFNKVENNFPKYNEMSENARITFLEKFEISNYCNNFSNMLFQ</sequence>